<name>A0ABR4KQ42_9EURO</name>
<comment type="caution">
    <text evidence="3">The sequence shown here is derived from an EMBL/GenBank/DDBJ whole genome shotgun (WGS) entry which is preliminary data.</text>
</comment>
<proteinExistence type="predicted"/>
<sequence length="511" mass="55096">MPYNTRRKSLSLPLLGIHLPNSSRRSPSSSKPSHATDENLPPSKKVKRSHDSASSSPEPLEHGTTTVQQSATARPIGRRGMLEQTPPLSPTDGGVAPKIDIEGINDDIVVGVIEQLEKTGNRPHLVKELAAVLINFNESVTNSANPAALLSSRLAAYMKRPWTALAPCPLAKELIPIHPRKVYYYLTTYPRQSIPDNSDDVTIPDIEAKAMTPSISSLYDEEEIVTRQRSPSPEVDLSSPDFEEDNIDLDACGGTGTARHSPDFPDHRHTRLIHSHRAASPPLEGDEREFTQTASAVRERASEQKANQLSQAKGGFSALTEALQGMDDISMSIAGTPVNDSPLSNFADEQMSESQDDYFSPEGSQAHIPQDKPQQQALDEATVAALFGSSPSPSLTSVASSVSSGTSAASDDGLDIESGPGSLGNAPRIALPEDPSLVRMTTLKRSIDMLNDEMPDLDMNMSDLGDEDDGVAVKAMIFPNLSSGVVLDSWRELQSPESVDVDELDEMFDAI</sequence>
<feature type="compositionally biased region" description="Low complexity" evidence="1">
    <location>
        <begin position="390"/>
        <end position="411"/>
    </location>
</feature>
<feature type="compositionally biased region" description="Low complexity" evidence="1">
    <location>
        <begin position="22"/>
        <end position="33"/>
    </location>
</feature>
<feature type="compositionally biased region" description="Polar residues" evidence="1">
    <location>
        <begin position="52"/>
        <end position="72"/>
    </location>
</feature>
<feature type="region of interest" description="Disordered" evidence="1">
    <location>
        <begin position="1"/>
        <end position="97"/>
    </location>
</feature>
<feature type="region of interest" description="Disordered" evidence="1">
    <location>
        <begin position="340"/>
        <end position="377"/>
    </location>
</feature>
<gene>
    <name evidence="3" type="ORF">BJY01DRAFT_37006</name>
</gene>
<dbReference type="EMBL" id="JBFXLU010000015">
    <property type="protein sequence ID" value="KAL2854371.1"/>
    <property type="molecule type" value="Genomic_DNA"/>
</dbReference>
<evidence type="ECO:0000313" key="4">
    <source>
        <dbReference type="Proteomes" id="UP001610446"/>
    </source>
</evidence>
<dbReference type="Proteomes" id="UP001610446">
    <property type="component" value="Unassembled WGS sequence"/>
</dbReference>
<evidence type="ECO:0000259" key="2">
    <source>
        <dbReference type="Pfam" id="PF25318"/>
    </source>
</evidence>
<organism evidence="3 4">
    <name type="scientific">Aspergillus pseudoustus</name>
    <dbReference type="NCBI Taxonomy" id="1810923"/>
    <lineage>
        <taxon>Eukaryota</taxon>
        <taxon>Fungi</taxon>
        <taxon>Dikarya</taxon>
        <taxon>Ascomycota</taxon>
        <taxon>Pezizomycotina</taxon>
        <taxon>Eurotiomycetes</taxon>
        <taxon>Eurotiomycetidae</taxon>
        <taxon>Eurotiales</taxon>
        <taxon>Aspergillaceae</taxon>
        <taxon>Aspergillus</taxon>
        <taxon>Aspergillus subgen. Nidulantes</taxon>
    </lineage>
</organism>
<accession>A0ABR4KQ42</accession>
<protein>
    <recommendedName>
        <fullName evidence="2">GDS1 winged helix domain-containing protein</fullName>
    </recommendedName>
</protein>
<feature type="domain" description="GDS1 winged helix" evidence="2">
    <location>
        <begin position="100"/>
        <end position="192"/>
    </location>
</feature>
<dbReference type="InterPro" id="IPR057511">
    <property type="entry name" value="WH_GDS1"/>
</dbReference>
<evidence type="ECO:0000256" key="1">
    <source>
        <dbReference type="SAM" id="MobiDB-lite"/>
    </source>
</evidence>
<dbReference type="Pfam" id="PF25318">
    <property type="entry name" value="WHD_GDS1"/>
    <property type="match status" value="1"/>
</dbReference>
<reference evidence="3 4" key="1">
    <citation type="submission" date="2024-07" db="EMBL/GenBank/DDBJ databases">
        <title>Section-level genome sequencing and comparative genomics of Aspergillus sections Usti and Cavernicolus.</title>
        <authorList>
            <consortium name="Lawrence Berkeley National Laboratory"/>
            <person name="Nybo J.L."/>
            <person name="Vesth T.C."/>
            <person name="Theobald S."/>
            <person name="Frisvad J.C."/>
            <person name="Larsen T.O."/>
            <person name="Kjaerboelling I."/>
            <person name="Rothschild-Mancinelli K."/>
            <person name="Lyhne E.K."/>
            <person name="Kogle M.E."/>
            <person name="Barry K."/>
            <person name="Clum A."/>
            <person name="Na H."/>
            <person name="Ledsgaard L."/>
            <person name="Lin J."/>
            <person name="Lipzen A."/>
            <person name="Kuo A."/>
            <person name="Riley R."/>
            <person name="Mondo S."/>
            <person name="Labutti K."/>
            <person name="Haridas S."/>
            <person name="Pangalinan J."/>
            <person name="Salamov A.A."/>
            <person name="Simmons B.A."/>
            <person name="Magnuson J.K."/>
            <person name="Chen J."/>
            <person name="Drula E."/>
            <person name="Henrissat B."/>
            <person name="Wiebenga A."/>
            <person name="Lubbers R.J."/>
            <person name="Gomes A.C."/>
            <person name="Makela M.R."/>
            <person name="Stajich J."/>
            <person name="Grigoriev I.V."/>
            <person name="Mortensen U.H."/>
            <person name="De Vries R.P."/>
            <person name="Baker S.E."/>
            <person name="Andersen M.R."/>
        </authorList>
    </citation>
    <scope>NUCLEOTIDE SEQUENCE [LARGE SCALE GENOMIC DNA]</scope>
    <source>
        <strain evidence="3 4">CBS 123904</strain>
    </source>
</reference>
<evidence type="ECO:0000313" key="3">
    <source>
        <dbReference type="EMBL" id="KAL2854371.1"/>
    </source>
</evidence>
<feature type="region of interest" description="Disordered" evidence="1">
    <location>
        <begin position="390"/>
        <end position="430"/>
    </location>
</feature>
<keyword evidence="4" id="KW-1185">Reference proteome</keyword>